<evidence type="ECO:0000313" key="1">
    <source>
        <dbReference type="EMBL" id="KAK4415969.1"/>
    </source>
</evidence>
<gene>
    <name evidence="1" type="ORF">Salat_2704300</name>
</gene>
<protein>
    <submittedName>
        <fullName evidence="1">Uncharacterized protein</fullName>
    </submittedName>
</protein>
<comment type="caution">
    <text evidence="1">The sequence shown here is derived from an EMBL/GenBank/DDBJ whole genome shotgun (WGS) entry which is preliminary data.</text>
</comment>
<dbReference type="Proteomes" id="UP001293254">
    <property type="component" value="Unassembled WGS sequence"/>
</dbReference>
<accession>A0AAE2CBD4</accession>
<proteinExistence type="predicted"/>
<reference evidence="1" key="2">
    <citation type="journal article" date="2024" name="Plant">
        <title>Genomic evolution and insights into agronomic trait innovations of Sesamum species.</title>
        <authorList>
            <person name="Miao H."/>
            <person name="Wang L."/>
            <person name="Qu L."/>
            <person name="Liu H."/>
            <person name="Sun Y."/>
            <person name="Le M."/>
            <person name="Wang Q."/>
            <person name="Wei S."/>
            <person name="Zheng Y."/>
            <person name="Lin W."/>
            <person name="Duan Y."/>
            <person name="Cao H."/>
            <person name="Xiong S."/>
            <person name="Wang X."/>
            <person name="Wei L."/>
            <person name="Li C."/>
            <person name="Ma Q."/>
            <person name="Ju M."/>
            <person name="Zhao R."/>
            <person name="Li G."/>
            <person name="Mu C."/>
            <person name="Tian Q."/>
            <person name="Mei H."/>
            <person name="Zhang T."/>
            <person name="Gao T."/>
            <person name="Zhang H."/>
        </authorList>
    </citation>
    <scope>NUCLEOTIDE SEQUENCE</scope>
    <source>
        <strain evidence="1">3651</strain>
    </source>
</reference>
<evidence type="ECO:0000313" key="2">
    <source>
        <dbReference type="Proteomes" id="UP001293254"/>
    </source>
</evidence>
<sequence length="172" mass="20096">MSMWRISKEWFHIRFNHRLDQQQALDGRRWNFDKDQHIRNMEELIGDKIGKFMDYELHEHGPNWSSALKLRLPNYYYLCGVLGHIAKFFPLRYEDDFEDPGETLPYDSQIRGSSIFRDFVGTKNGKTSTELGHYTPLIQETVVSADIGHNFSNNTAIQRCGKEVSVSPIQLV</sequence>
<keyword evidence="2" id="KW-1185">Reference proteome</keyword>
<dbReference type="AlphaFoldDB" id="A0AAE2CBD4"/>
<dbReference type="EMBL" id="JACGWO010000011">
    <property type="protein sequence ID" value="KAK4415969.1"/>
    <property type="molecule type" value="Genomic_DNA"/>
</dbReference>
<name>A0AAE2CBD4_9LAMI</name>
<reference evidence="1" key="1">
    <citation type="submission" date="2020-06" db="EMBL/GenBank/DDBJ databases">
        <authorList>
            <person name="Li T."/>
            <person name="Hu X."/>
            <person name="Zhang T."/>
            <person name="Song X."/>
            <person name="Zhang H."/>
            <person name="Dai N."/>
            <person name="Sheng W."/>
            <person name="Hou X."/>
            <person name="Wei L."/>
        </authorList>
    </citation>
    <scope>NUCLEOTIDE SEQUENCE</scope>
    <source>
        <strain evidence="1">3651</strain>
        <tissue evidence="1">Leaf</tissue>
    </source>
</reference>
<organism evidence="1 2">
    <name type="scientific">Sesamum alatum</name>
    <dbReference type="NCBI Taxonomy" id="300844"/>
    <lineage>
        <taxon>Eukaryota</taxon>
        <taxon>Viridiplantae</taxon>
        <taxon>Streptophyta</taxon>
        <taxon>Embryophyta</taxon>
        <taxon>Tracheophyta</taxon>
        <taxon>Spermatophyta</taxon>
        <taxon>Magnoliopsida</taxon>
        <taxon>eudicotyledons</taxon>
        <taxon>Gunneridae</taxon>
        <taxon>Pentapetalae</taxon>
        <taxon>asterids</taxon>
        <taxon>lamiids</taxon>
        <taxon>Lamiales</taxon>
        <taxon>Pedaliaceae</taxon>
        <taxon>Sesamum</taxon>
    </lineage>
</organism>